<dbReference type="Proteomes" id="UP000283589">
    <property type="component" value="Unassembled WGS sequence"/>
</dbReference>
<evidence type="ECO:0000313" key="4">
    <source>
        <dbReference type="EMBL" id="RGV35476.1"/>
    </source>
</evidence>
<keyword evidence="2 4" id="KW-0808">Transferase</keyword>
<dbReference type="GO" id="GO:0005829">
    <property type="term" value="C:cytosol"/>
    <property type="evidence" value="ECO:0007669"/>
    <property type="project" value="TreeGrafter"/>
</dbReference>
<evidence type="ECO:0000256" key="1">
    <source>
        <dbReference type="ARBA" id="ARBA00022676"/>
    </source>
</evidence>
<keyword evidence="3" id="KW-1133">Transmembrane helix</keyword>
<dbReference type="AlphaFoldDB" id="A0A412X4A8"/>
<sequence>MKRIIICMPNFIGDSINTIPAIELIRQVFPQARITLLGPSFLKELFEYDPRIFYVIVSNKRKKNYFRNIFVILRNRYDLGILFTNTFMTALLLRLALVKRLVGYENEGRGFLLNFKRPLNRNVHYINRYAMLVNEWLGNKFTCLPTLKLYYKQECNFHFANNNPVIGLYLGGTNKRFRRYPEEQAIVLLRMLRNYNLVFIGDSNDAVVQSSYVRQAMIDNVLDLSGKTSVGELVTSIANMDILITIDSAAMHIAAAVKTAFIALLGLSTSPTSTILPRSQTGVFLKIENNLINEADYIKNITPEIIYRNVELLMNRKKDRNDTQQGRSF</sequence>
<keyword evidence="1" id="KW-0328">Glycosyltransferase</keyword>
<comment type="caution">
    <text evidence="4">The sequence shown here is derived from an EMBL/GenBank/DDBJ whole genome shotgun (WGS) entry which is preliminary data.</text>
</comment>
<feature type="transmembrane region" description="Helical" evidence="3">
    <location>
        <begin position="77"/>
        <end position="97"/>
    </location>
</feature>
<dbReference type="CDD" id="cd03789">
    <property type="entry name" value="GT9_LPS_heptosyltransferase"/>
    <property type="match status" value="1"/>
</dbReference>
<dbReference type="GO" id="GO:0009244">
    <property type="term" value="P:lipopolysaccharide core region biosynthetic process"/>
    <property type="evidence" value="ECO:0007669"/>
    <property type="project" value="TreeGrafter"/>
</dbReference>
<dbReference type="InterPro" id="IPR051199">
    <property type="entry name" value="LPS_LOS_Heptosyltrfase"/>
</dbReference>
<accession>A0A412X4A8</accession>
<gene>
    <name evidence="4" type="ORF">DWW18_05255</name>
</gene>
<dbReference type="SUPFAM" id="SSF53756">
    <property type="entry name" value="UDP-Glycosyltransferase/glycogen phosphorylase"/>
    <property type="match status" value="1"/>
</dbReference>
<dbReference type="RefSeq" id="WP_117721093.1">
    <property type="nucleotide sequence ID" value="NZ_CAJUBB010000065.1"/>
</dbReference>
<keyword evidence="3" id="KW-0812">Transmembrane</keyword>
<dbReference type="STRING" id="1121130.GCA_000519105_00626"/>
<evidence type="ECO:0000313" key="5">
    <source>
        <dbReference type="Proteomes" id="UP000283589"/>
    </source>
</evidence>
<dbReference type="PANTHER" id="PTHR30160:SF7">
    <property type="entry name" value="ADP-HEPTOSE--LPS HEPTOSYLTRANSFERASE 2"/>
    <property type="match status" value="1"/>
</dbReference>
<dbReference type="InterPro" id="IPR002201">
    <property type="entry name" value="Glyco_trans_9"/>
</dbReference>
<evidence type="ECO:0000256" key="3">
    <source>
        <dbReference type="SAM" id="Phobius"/>
    </source>
</evidence>
<reference evidence="4 5" key="1">
    <citation type="submission" date="2018-08" db="EMBL/GenBank/DDBJ databases">
        <title>A genome reference for cultivated species of the human gut microbiota.</title>
        <authorList>
            <person name="Zou Y."/>
            <person name="Xue W."/>
            <person name="Luo G."/>
        </authorList>
    </citation>
    <scope>NUCLEOTIDE SEQUENCE [LARGE SCALE GENOMIC DNA]</scope>
    <source>
        <strain evidence="4 5">AF14-49</strain>
    </source>
</reference>
<name>A0A412X4A8_9BACT</name>
<organism evidence="4 5">
    <name type="scientific">Butyricimonas virosa</name>
    <dbReference type="NCBI Taxonomy" id="544645"/>
    <lineage>
        <taxon>Bacteria</taxon>
        <taxon>Pseudomonadati</taxon>
        <taxon>Bacteroidota</taxon>
        <taxon>Bacteroidia</taxon>
        <taxon>Bacteroidales</taxon>
        <taxon>Odoribacteraceae</taxon>
        <taxon>Butyricimonas</taxon>
    </lineage>
</organism>
<dbReference type="Gene3D" id="3.40.50.2000">
    <property type="entry name" value="Glycogen Phosphorylase B"/>
    <property type="match status" value="2"/>
</dbReference>
<keyword evidence="3" id="KW-0472">Membrane</keyword>
<dbReference type="Pfam" id="PF01075">
    <property type="entry name" value="Glyco_transf_9"/>
    <property type="match status" value="1"/>
</dbReference>
<dbReference type="PANTHER" id="PTHR30160">
    <property type="entry name" value="TETRAACYLDISACCHARIDE 4'-KINASE-RELATED"/>
    <property type="match status" value="1"/>
</dbReference>
<dbReference type="GO" id="GO:0008713">
    <property type="term" value="F:ADP-heptose-lipopolysaccharide heptosyltransferase activity"/>
    <property type="evidence" value="ECO:0007669"/>
    <property type="project" value="TreeGrafter"/>
</dbReference>
<evidence type="ECO:0000256" key="2">
    <source>
        <dbReference type="ARBA" id="ARBA00022679"/>
    </source>
</evidence>
<proteinExistence type="predicted"/>
<dbReference type="EMBL" id="QRZA01000004">
    <property type="protein sequence ID" value="RGV35476.1"/>
    <property type="molecule type" value="Genomic_DNA"/>
</dbReference>
<protein>
    <submittedName>
        <fullName evidence="4">Glycosyltransferase family 9 protein</fullName>
    </submittedName>
</protein>